<evidence type="ECO:0000256" key="3">
    <source>
        <dbReference type="SAM" id="Phobius"/>
    </source>
</evidence>
<dbReference type="PRINTS" id="PR00368">
    <property type="entry name" value="FADPNR"/>
</dbReference>
<feature type="transmembrane region" description="Helical" evidence="3">
    <location>
        <begin position="6"/>
        <end position="28"/>
    </location>
</feature>
<evidence type="ECO:0000256" key="1">
    <source>
        <dbReference type="ARBA" id="ARBA00022630"/>
    </source>
</evidence>
<dbReference type="GO" id="GO:0016491">
    <property type="term" value="F:oxidoreductase activity"/>
    <property type="evidence" value="ECO:0007669"/>
    <property type="project" value="UniProtKB-KW"/>
</dbReference>
<dbReference type="InterPro" id="IPR004714">
    <property type="entry name" value="Cyt_oxidase_maturation_cbb3"/>
</dbReference>
<accession>A0A5M9QTG5</accession>
<dbReference type="InterPro" id="IPR050097">
    <property type="entry name" value="Ferredoxin-NADP_redctase_2"/>
</dbReference>
<name>A0A5M9QTG5_9HELI</name>
<sequence>MNTPIIVIMLLVSLGIGLAGLLVFLWALRNGQFDDAHKITHGALFDSVEDLNLANTIAQSQQADLNPTNLKHKETKMEHYTIAVVGAGPGGISASVEAKLKGLSVILLEKGKEHNATLRKFYKDGKRVDRVYKGEQIDLVGAIDFSDTNKEGALAMFDSLLEQYKIDVAYESDVESIQRQDNGSLLIRTSGNRSISADYAIIAIGKMGQPNKPSYKIPPAILRQVNYNAQNIQAGERLLIVGGGNSAVEYAIDLCTSHDTTLNYRRTEFARINDTNQQELEKVIASGALKTKLGVDIESLEEQDGKICAHFSDGSSDVFDRAIYAIGGSSPVDFLKKCNIELDGNNLPIVSQNLETSVQGVFVAGDIGFKSGASVAMAIAQAEKIIRYITGK</sequence>
<keyword evidence="3" id="KW-0812">Transmembrane</keyword>
<protein>
    <submittedName>
        <fullName evidence="4">Cbb3-type cytochrome oxidase assembly protein CcoS</fullName>
    </submittedName>
</protein>
<dbReference type="NCBIfam" id="TIGR00847">
    <property type="entry name" value="ccoS"/>
    <property type="match status" value="1"/>
</dbReference>
<dbReference type="PANTHER" id="PTHR48105">
    <property type="entry name" value="THIOREDOXIN REDUCTASE 1-RELATED-RELATED"/>
    <property type="match status" value="1"/>
</dbReference>
<evidence type="ECO:0000256" key="2">
    <source>
        <dbReference type="ARBA" id="ARBA00023002"/>
    </source>
</evidence>
<dbReference type="Pfam" id="PF03597">
    <property type="entry name" value="FixS"/>
    <property type="match status" value="1"/>
</dbReference>
<comment type="caution">
    <text evidence="4">The sequence shown here is derived from an EMBL/GenBank/DDBJ whole genome shotgun (WGS) entry which is preliminary data.</text>
</comment>
<dbReference type="Pfam" id="PF13738">
    <property type="entry name" value="Pyr_redox_3"/>
    <property type="match status" value="1"/>
</dbReference>
<organism evidence="4 5">
    <name type="scientific">Helicobacter canis</name>
    <dbReference type="NCBI Taxonomy" id="29419"/>
    <lineage>
        <taxon>Bacteria</taxon>
        <taxon>Pseudomonadati</taxon>
        <taxon>Campylobacterota</taxon>
        <taxon>Epsilonproteobacteria</taxon>
        <taxon>Campylobacterales</taxon>
        <taxon>Helicobacteraceae</taxon>
        <taxon>Helicobacter</taxon>
    </lineage>
</organism>
<evidence type="ECO:0000313" key="4">
    <source>
        <dbReference type="EMBL" id="KAA8710335.1"/>
    </source>
</evidence>
<keyword evidence="3" id="KW-1133">Transmembrane helix</keyword>
<proteinExistence type="predicted"/>
<dbReference type="RefSeq" id="WP_023929563.1">
    <property type="nucleotide sequence ID" value="NZ_LR698964.1"/>
</dbReference>
<keyword evidence="3" id="KW-0472">Membrane</keyword>
<keyword evidence="2" id="KW-0560">Oxidoreductase</keyword>
<dbReference type="EMBL" id="VXKE01000008">
    <property type="protein sequence ID" value="KAA8710335.1"/>
    <property type="molecule type" value="Genomic_DNA"/>
</dbReference>
<dbReference type="Gene3D" id="3.50.50.60">
    <property type="entry name" value="FAD/NAD(P)-binding domain"/>
    <property type="match status" value="2"/>
</dbReference>
<evidence type="ECO:0000313" key="5">
    <source>
        <dbReference type="Proteomes" id="UP000323707"/>
    </source>
</evidence>
<dbReference type="InterPro" id="IPR036188">
    <property type="entry name" value="FAD/NAD-bd_sf"/>
</dbReference>
<keyword evidence="1" id="KW-0285">Flavoprotein</keyword>
<dbReference type="AlphaFoldDB" id="A0A5M9QTG5"/>
<dbReference type="SUPFAM" id="SSF51905">
    <property type="entry name" value="FAD/NAD(P)-binding domain"/>
    <property type="match status" value="1"/>
</dbReference>
<gene>
    <name evidence="4" type="primary">ccoS</name>
    <name evidence="4" type="ORF">F4V45_03215</name>
</gene>
<reference evidence="4 5" key="1">
    <citation type="submission" date="2019-09" db="EMBL/GenBank/DDBJ databases">
        <title>Draft genome sequence of various Type strains from the CCUG.</title>
        <authorList>
            <person name="Pineiro-Iglesias B."/>
            <person name="Tunovic T."/>
            <person name="Unosson C."/>
            <person name="Inganas E."/>
            <person name="Ohlen M."/>
            <person name="Cardew S."/>
            <person name="Jensie-Markopoulos S."/>
            <person name="Salva-Serra F."/>
            <person name="Jaen-Luchoro D."/>
            <person name="Karlsson R."/>
            <person name="Svensson-Stadler L."/>
            <person name="Chun J."/>
            <person name="Moore E."/>
        </authorList>
    </citation>
    <scope>NUCLEOTIDE SEQUENCE [LARGE SCALE GENOMIC DNA]</scope>
    <source>
        <strain evidence="4 5">CCUG 32756T</strain>
    </source>
</reference>
<dbReference type="Proteomes" id="UP000323707">
    <property type="component" value="Unassembled WGS sequence"/>
</dbReference>
<dbReference type="PRINTS" id="PR00469">
    <property type="entry name" value="PNDRDTASEII"/>
</dbReference>